<comment type="caution">
    <text evidence="2">The sequence shown here is derived from an EMBL/GenBank/DDBJ whole genome shotgun (WGS) entry which is preliminary data.</text>
</comment>
<keyword evidence="1" id="KW-0812">Transmembrane</keyword>
<proteinExistence type="predicted"/>
<protein>
    <submittedName>
        <fullName evidence="2">Uncharacterized protein</fullName>
    </submittedName>
</protein>
<organism evidence="2 3">
    <name type="scientific">candidate division WWE3 bacterium</name>
    <dbReference type="NCBI Taxonomy" id="2053526"/>
    <lineage>
        <taxon>Bacteria</taxon>
        <taxon>Katanobacteria</taxon>
    </lineage>
</organism>
<evidence type="ECO:0000313" key="3">
    <source>
        <dbReference type="Proteomes" id="UP000751518"/>
    </source>
</evidence>
<reference evidence="2" key="1">
    <citation type="submission" date="2020-04" db="EMBL/GenBank/DDBJ databases">
        <authorList>
            <person name="Zhang T."/>
        </authorList>
    </citation>
    <scope>NUCLEOTIDE SEQUENCE</scope>
    <source>
        <strain evidence="2">HKST-UBA03</strain>
    </source>
</reference>
<evidence type="ECO:0000256" key="1">
    <source>
        <dbReference type="SAM" id="Phobius"/>
    </source>
</evidence>
<keyword evidence="1" id="KW-0472">Membrane</keyword>
<sequence>SPAILDRLFVVTVIVGVFGMVVSTAIMAVTSTQEQVQPSLTFREASTQGKQSSRSHRFMYAGMRTDVSLTMPGGQGVLGLFTRRLQNE</sequence>
<feature type="transmembrane region" description="Helical" evidence="1">
    <location>
        <begin position="7"/>
        <end position="29"/>
    </location>
</feature>
<feature type="non-terminal residue" evidence="2">
    <location>
        <position position="1"/>
    </location>
</feature>
<keyword evidence="1" id="KW-1133">Transmembrane helix</keyword>
<dbReference type="EMBL" id="JAGQKZ010000085">
    <property type="protein sequence ID" value="MCA9392559.1"/>
    <property type="molecule type" value="Genomic_DNA"/>
</dbReference>
<dbReference type="Proteomes" id="UP000751518">
    <property type="component" value="Unassembled WGS sequence"/>
</dbReference>
<evidence type="ECO:0000313" key="2">
    <source>
        <dbReference type="EMBL" id="MCA9392559.1"/>
    </source>
</evidence>
<reference evidence="2" key="2">
    <citation type="journal article" date="2021" name="Microbiome">
        <title>Successional dynamics and alternative stable states in a saline activated sludge microbial community over 9 years.</title>
        <authorList>
            <person name="Wang Y."/>
            <person name="Ye J."/>
            <person name="Ju F."/>
            <person name="Liu L."/>
            <person name="Boyd J.A."/>
            <person name="Deng Y."/>
            <person name="Parks D.H."/>
            <person name="Jiang X."/>
            <person name="Yin X."/>
            <person name="Woodcroft B.J."/>
            <person name="Tyson G.W."/>
            <person name="Hugenholtz P."/>
            <person name="Polz M.F."/>
            <person name="Zhang T."/>
        </authorList>
    </citation>
    <scope>NUCLEOTIDE SEQUENCE</scope>
    <source>
        <strain evidence="2">HKST-UBA03</strain>
    </source>
</reference>
<name>A0A955RRH4_UNCKA</name>
<accession>A0A955RRH4</accession>
<dbReference type="AlphaFoldDB" id="A0A955RRH4"/>
<gene>
    <name evidence="2" type="ORF">KC614_05190</name>
</gene>